<dbReference type="Pfam" id="PF01302">
    <property type="entry name" value="CAP_GLY"/>
    <property type="match status" value="1"/>
</dbReference>
<dbReference type="PROSITE" id="PS50245">
    <property type="entry name" value="CAP_GLY_2"/>
    <property type="match status" value="1"/>
</dbReference>
<dbReference type="SUPFAM" id="SSF74924">
    <property type="entry name" value="Cap-Gly domain"/>
    <property type="match status" value="1"/>
</dbReference>
<dbReference type="GO" id="GO:0005938">
    <property type="term" value="C:cell cortex"/>
    <property type="evidence" value="ECO:0007669"/>
    <property type="project" value="TreeGrafter"/>
</dbReference>
<evidence type="ECO:0000256" key="1">
    <source>
        <dbReference type="ARBA" id="ARBA00004496"/>
    </source>
</evidence>
<dbReference type="PANTHER" id="PTHR18916:SF85">
    <property type="entry name" value="TUBULIN-FOLDING COFACTOR B"/>
    <property type="match status" value="1"/>
</dbReference>
<dbReference type="SUPFAM" id="SSF54236">
    <property type="entry name" value="Ubiquitin-like"/>
    <property type="match status" value="1"/>
</dbReference>
<evidence type="ECO:0000256" key="3">
    <source>
        <dbReference type="ARBA" id="ARBA00023186"/>
    </source>
</evidence>
<proteinExistence type="inferred from homology"/>
<evidence type="ECO:0000259" key="5">
    <source>
        <dbReference type="PROSITE" id="PS50245"/>
    </source>
</evidence>
<dbReference type="InterPro" id="IPR000626">
    <property type="entry name" value="Ubiquitin-like_dom"/>
</dbReference>
<organism evidence="6 7">
    <name type="scientific">Arthrobotrys flagrans</name>
    <name type="common">Nematode-trapping fungus</name>
    <name type="synonym">Trichothecium flagrans</name>
    <dbReference type="NCBI Taxonomy" id="97331"/>
    <lineage>
        <taxon>Eukaryota</taxon>
        <taxon>Fungi</taxon>
        <taxon>Dikarya</taxon>
        <taxon>Ascomycota</taxon>
        <taxon>Pezizomycotina</taxon>
        <taxon>Orbiliomycetes</taxon>
        <taxon>Orbiliales</taxon>
        <taxon>Orbiliaceae</taxon>
        <taxon>Arthrobotrys</taxon>
    </lineage>
</organism>
<comment type="similarity">
    <text evidence="4">Belongs to the TBCB family.</text>
</comment>
<dbReference type="GO" id="GO:0051010">
    <property type="term" value="F:microtubule plus-end binding"/>
    <property type="evidence" value="ECO:0007669"/>
    <property type="project" value="TreeGrafter"/>
</dbReference>
<dbReference type="Gene3D" id="3.10.20.90">
    <property type="entry name" value="Phosphatidylinositol 3-kinase Catalytic Subunit, Chain A, domain 1"/>
    <property type="match status" value="1"/>
</dbReference>
<comment type="subcellular location">
    <subcellularLocation>
        <location evidence="1">Cytoplasm</location>
    </subcellularLocation>
</comment>
<reference evidence="6 7" key="1">
    <citation type="submission" date="2019-01" db="EMBL/GenBank/DDBJ databases">
        <title>Intercellular communication is required for trap formation in the nematode-trapping fungus Duddingtonia flagrans.</title>
        <authorList>
            <person name="Youssar L."/>
            <person name="Wernet V."/>
            <person name="Hensel N."/>
            <person name="Hildebrandt H.-G."/>
            <person name="Fischer R."/>
        </authorList>
    </citation>
    <scope>NUCLEOTIDE SEQUENCE [LARGE SCALE GENOMIC DNA]</scope>
    <source>
        <strain evidence="6 7">CBS H-5679</strain>
    </source>
</reference>
<dbReference type="VEuPathDB" id="FungiDB:DFL_008529"/>
<dbReference type="AlphaFoldDB" id="A0A436ZP25"/>
<dbReference type="GeneID" id="93590840"/>
<protein>
    <recommendedName>
        <fullName evidence="5">CAP-Gly domain-containing protein</fullName>
    </recommendedName>
</protein>
<evidence type="ECO:0000256" key="2">
    <source>
        <dbReference type="ARBA" id="ARBA00022490"/>
    </source>
</evidence>
<dbReference type="InterPro" id="IPR000938">
    <property type="entry name" value="CAP-Gly_domain"/>
</dbReference>
<keyword evidence="7" id="KW-1185">Reference proteome</keyword>
<accession>A0A436ZP25</accession>
<evidence type="ECO:0000313" key="6">
    <source>
        <dbReference type="EMBL" id="RVD80635.1"/>
    </source>
</evidence>
<dbReference type="GO" id="GO:0031122">
    <property type="term" value="P:cytoplasmic microtubule organization"/>
    <property type="evidence" value="ECO:0007669"/>
    <property type="project" value="TreeGrafter"/>
</dbReference>
<dbReference type="RefSeq" id="XP_067486179.1">
    <property type="nucleotide sequence ID" value="XM_067638275.1"/>
</dbReference>
<dbReference type="PANTHER" id="PTHR18916">
    <property type="entry name" value="DYNACTIN 1-RELATED MICROTUBULE-BINDING"/>
    <property type="match status" value="1"/>
</dbReference>
<dbReference type="EMBL" id="SAEB01000012">
    <property type="protein sequence ID" value="RVD80635.1"/>
    <property type="molecule type" value="Genomic_DNA"/>
</dbReference>
<feature type="domain" description="CAP-Gly" evidence="5">
    <location>
        <begin position="189"/>
        <end position="224"/>
    </location>
</feature>
<sequence length="247" mass="27175">MLSSLPKDVVILVSSENAITERRISPSWSLSTLKTKLEPITGIPPFAQQLSYQLHDSSPARPVNVADEDGVHVSELGWTAGAKLVVSDTRPPSLRENYTDTSQVEKYEMPEEDYAKLSDSVLAWKKRNQLGRFDPTQAATAEQKQAEDEKEAEQKGVKVGERCIVGEIEAGRRGEVAYVGLVEKIPQGGIWVGVRLDEPTGKNDGSIDGVRFFEAGSNHGTFVRPNRVTVGDFPPKSLDDEDLLEEI</sequence>
<name>A0A436ZP25_ARTFL</name>
<dbReference type="STRING" id="97331.A0A436ZP25"/>
<dbReference type="GO" id="GO:0005634">
    <property type="term" value="C:nucleus"/>
    <property type="evidence" value="ECO:0007669"/>
    <property type="project" value="TreeGrafter"/>
</dbReference>
<dbReference type="OrthoDB" id="5295208at2759"/>
<keyword evidence="2" id="KW-0963">Cytoplasm</keyword>
<dbReference type="Proteomes" id="UP000283090">
    <property type="component" value="Unassembled WGS sequence"/>
</dbReference>
<comment type="caution">
    <text evidence="6">The sequence shown here is derived from an EMBL/GenBank/DDBJ whole genome shotgun (WGS) entry which is preliminary data.</text>
</comment>
<dbReference type="InterPro" id="IPR036859">
    <property type="entry name" value="CAP-Gly_dom_sf"/>
</dbReference>
<gene>
    <name evidence="6" type="ORF">DFL_008529</name>
</gene>
<keyword evidence="3" id="KW-0143">Chaperone</keyword>
<dbReference type="Gene3D" id="2.30.30.190">
    <property type="entry name" value="CAP Gly-rich-like domain"/>
    <property type="match status" value="1"/>
</dbReference>
<evidence type="ECO:0000313" key="7">
    <source>
        <dbReference type="Proteomes" id="UP000283090"/>
    </source>
</evidence>
<evidence type="ECO:0000256" key="4">
    <source>
        <dbReference type="ARBA" id="ARBA00025779"/>
    </source>
</evidence>
<dbReference type="InterPro" id="IPR029071">
    <property type="entry name" value="Ubiquitin-like_domsf"/>
</dbReference>
<dbReference type="Pfam" id="PF14560">
    <property type="entry name" value="Ubiquitin_2"/>
    <property type="match status" value="1"/>
</dbReference>
<dbReference type="SMART" id="SM01052">
    <property type="entry name" value="CAP_GLY"/>
    <property type="match status" value="1"/>
</dbReference>
<dbReference type="GO" id="GO:0035371">
    <property type="term" value="C:microtubule plus-end"/>
    <property type="evidence" value="ECO:0007669"/>
    <property type="project" value="TreeGrafter"/>
</dbReference>